<evidence type="ECO:0000313" key="9">
    <source>
        <dbReference type="Proteomes" id="UP001152607"/>
    </source>
</evidence>
<dbReference type="CDD" id="cd12148">
    <property type="entry name" value="fungal_TF_MHR"/>
    <property type="match status" value="1"/>
</dbReference>
<evidence type="ECO:0000313" key="8">
    <source>
        <dbReference type="EMBL" id="CAI6334072.1"/>
    </source>
</evidence>
<dbReference type="PANTHER" id="PTHR40626:SF10">
    <property type="entry name" value="C2H2-TYPE DOMAIN-CONTAINING PROTEIN"/>
    <property type="match status" value="1"/>
</dbReference>
<dbReference type="InterPro" id="IPR007219">
    <property type="entry name" value="XnlR_reg_dom"/>
</dbReference>
<dbReference type="GO" id="GO:0005634">
    <property type="term" value="C:nucleus"/>
    <property type="evidence" value="ECO:0007669"/>
    <property type="project" value="UniProtKB-SubCell"/>
</dbReference>
<evidence type="ECO:0000256" key="5">
    <source>
        <dbReference type="ARBA" id="ARBA00022833"/>
    </source>
</evidence>
<keyword evidence="9" id="KW-1185">Reference proteome</keyword>
<proteinExistence type="predicted"/>
<feature type="domain" description="Xylanolytic transcriptional activator regulatory" evidence="7">
    <location>
        <begin position="160"/>
        <end position="434"/>
    </location>
</feature>
<dbReference type="Pfam" id="PF04082">
    <property type="entry name" value="Fungal_trans"/>
    <property type="match status" value="1"/>
</dbReference>
<dbReference type="GO" id="GO:0008270">
    <property type="term" value="F:zinc ion binding"/>
    <property type="evidence" value="ECO:0007669"/>
    <property type="project" value="UniProtKB-KW"/>
</dbReference>
<protein>
    <recommendedName>
        <fullName evidence="7">Xylanolytic transcriptional activator regulatory domain-containing protein</fullName>
    </recommendedName>
</protein>
<dbReference type="GO" id="GO:0000785">
    <property type="term" value="C:chromatin"/>
    <property type="evidence" value="ECO:0007669"/>
    <property type="project" value="TreeGrafter"/>
</dbReference>
<keyword evidence="6" id="KW-0539">Nucleus</keyword>
<dbReference type="EMBL" id="CAOQHR010000004">
    <property type="protein sequence ID" value="CAI6334072.1"/>
    <property type="molecule type" value="Genomic_DNA"/>
</dbReference>
<keyword evidence="4" id="KW-0863">Zinc-finger</keyword>
<comment type="caution">
    <text evidence="8">The sequence shown here is derived from an EMBL/GenBank/DDBJ whole genome shotgun (WGS) entry which is preliminary data.</text>
</comment>
<dbReference type="GO" id="GO:0006351">
    <property type="term" value="P:DNA-templated transcription"/>
    <property type="evidence" value="ECO:0007669"/>
    <property type="project" value="InterPro"/>
</dbReference>
<dbReference type="GO" id="GO:0000981">
    <property type="term" value="F:DNA-binding transcription factor activity, RNA polymerase II-specific"/>
    <property type="evidence" value="ECO:0007669"/>
    <property type="project" value="InterPro"/>
</dbReference>
<dbReference type="InterPro" id="IPR051059">
    <property type="entry name" value="VerF-like"/>
</dbReference>
<reference evidence="8" key="1">
    <citation type="submission" date="2023-01" db="EMBL/GenBank/DDBJ databases">
        <authorList>
            <person name="Van Ghelder C."/>
            <person name="Rancurel C."/>
        </authorList>
    </citation>
    <scope>NUCLEOTIDE SEQUENCE</scope>
    <source>
        <strain evidence="8">CNCM I-4278</strain>
    </source>
</reference>
<evidence type="ECO:0000256" key="3">
    <source>
        <dbReference type="ARBA" id="ARBA00022737"/>
    </source>
</evidence>
<evidence type="ECO:0000259" key="7">
    <source>
        <dbReference type="Pfam" id="PF04082"/>
    </source>
</evidence>
<dbReference type="PANTHER" id="PTHR40626">
    <property type="entry name" value="MIP31509P"/>
    <property type="match status" value="1"/>
</dbReference>
<evidence type="ECO:0000256" key="2">
    <source>
        <dbReference type="ARBA" id="ARBA00022723"/>
    </source>
</evidence>
<accession>A0A9W4XV56</accession>
<dbReference type="Proteomes" id="UP001152607">
    <property type="component" value="Unassembled WGS sequence"/>
</dbReference>
<dbReference type="AlphaFoldDB" id="A0A9W4XV56"/>
<evidence type="ECO:0000256" key="4">
    <source>
        <dbReference type="ARBA" id="ARBA00022771"/>
    </source>
</evidence>
<dbReference type="OrthoDB" id="654211at2759"/>
<name>A0A9W4XV56_9PLEO</name>
<evidence type="ECO:0000256" key="6">
    <source>
        <dbReference type="ARBA" id="ARBA00023242"/>
    </source>
</evidence>
<gene>
    <name evidence="8" type="ORF">PDIGIT_LOCUS7126</name>
</gene>
<sequence>MNAHVRGTIPIALRLEPHSSSTDTNERPFSCDCGQRFTRHLFWDPSIMTQDMLPASLFDVNFDLATLEPFQTSIEEPTKKSRFARFSSRLPKLDDIDSIVHEKEGSETLEANLDLGSPKSQPWALENACYERLLSQAMEFSAVLPEGFSIPSHNVLIRCLEKYMRCAHEFLPIIHCATFRPEEKYVELVLAMAALGSRYLFEPGESYELFFLAKAIILERLRREGLQNASDLLFGHDPTVLSESKKLERLQAFILLTELASWADQKISADGLIMAGHAAILARDIGISESDELSRDIDWLTYVSLEERRRTLFATYVISNLHSLAFGSPPLILNHEIGLCIPGYAAQWRSTSAAEWKRVLKQEPRQPEIHFQDRLRCLFNAFDTMEEPSTSSFANYLLLQGLIQEIDHESHSFRTTASNCTGSSEDLERALRRWQVIWERMKESSYDSELDPLYSKGPFALTSAALFRLAHIRLATASNLSKTLLMSRDPRCMLQWRDTKSFIRSSQVHRAVIHAAHSLSVPVRLGISFMKTTKTAIWSLEHSICSLESALFLKHWLDAIAKIVRTSGLDALQKVESQMLVIIKDVIKGTAMDNTLLIHEEDPALQIESQRPRD</sequence>
<dbReference type="GO" id="GO:0000978">
    <property type="term" value="F:RNA polymerase II cis-regulatory region sequence-specific DNA binding"/>
    <property type="evidence" value="ECO:0007669"/>
    <property type="project" value="InterPro"/>
</dbReference>
<keyword evidence="3" id="KW-0677">Repeat</keyword>
<organism evidence="8 9">
    <name type="scientific">Periconia digitata</name>
    <dbReference type="NCBI Taxonomy" id="1303443"/>
    <lineage>
        <taxon>Eukaryota</taxon>
        <taxon>Fungi</taxon>
        <taxon>Dikarya</taxon>
        <taxon>Ascomycota</taxon>
        <taxon>Pezizomycotina</taxon>
        <taxon>Dothideomycetes</taxon>
        <taxon>Pleosporomycetidae</taxon>
        <taxon>Pleosporales</taxon>
        <taxon>Massarineae</taxon>
        <taxon>Periconiaceae</taxon>
        <taxon>Periconia</taxon>
    </lineage>
</organism>
<evidence type="ECO:0000256" key="1">
    <source>
        <dbReference type="ARBA" id="ARBA00004123"/>
    </source>
</evidence>
<keyword evidence="2" id="KW-0479">Metal-binding</keyword>
<comment type="subcellular location">
    <subcellularLocation>
        <location evidence="1">Nucleus</location>
    </subcellularLocation>
</comment>
<keyword evidence="5" id="KW-0862">Zinc</keyword>